<feature type="transmembrane region" description="Helical" evidence="9">
    <location>
        <begin position="104"/>
        <end position="124"/>
    </location>
</feature>
<dbReference type="Ensembl" id="ENSSAUT00010012855.1">
    <property type="protein sequence ID" value="ENSSAUP00010012085.1"/>
    <property type="gene ID" value="ENSSAUG00010005782.1"/>
</dbReference>
<dbReference type="InterPro" id="IPR009565">
    <property type="entry name" value="FAM174-like"/>
</dbReference>
<keyword evidence="5 9" id="KW-1133">Transmembrane helix</keyword>
<feature type="region of interest" description="Disordered" evidence="8">
    <location>
        <begin position="66"/>
        <end position="90"/>
    </location>
</feature>
<proteinExistence type="inferred from homology"/>
<dbReference type="GO" id="GO:0005576">
    <property type="term" value="C:extracellular region"/>
    <property type="evidence" value="ECO:0007669"/>
    <property type="project" value="TreeGrafter"/>
</dbReference>
<dbReference type="PANTHER" id="PTHR28607:SF2">
    <property type="entry name" value="PROTEIN FAM174C"/>
    <property type="match status" value="1"/>
</dbReference>
<evidence type="ECO:0000256" key="4">
    <source>
        <dbReference type="ARBA" id="ARBA00022729"/>
    </source>
</evidence>
<evidence type="ECO:0000256" key="8">
    <source>
        <dbReference type="SAM" id="MobiDB-lite"/>
    </source>
</evidence>
<keyword evidence="3 9" id="KW-0812">Transmembrane</keyword>
<protein>
    <submittedName>
        <fullName evidence="10">Uncharacterized protein</fullName>
    </submittedName>
</protein>
<dbReference type="RefSeq" id="XP_030290173.1">
    <property type="nucleotide sequence ID" value="XM_030434313.1"/>
</dbReference>
<evidence type="ECO:0000256" key="2">
    <source>
        <dbReference type="ARBA" id="ARBA00006986"/>
    </source>
</evidence>
<evidence type="ECO:0000256" key="6">
    <source>
        <dbReference type="ARBA" id="ARBA00023136"/>
    </source>
</evidence>
<dbReference type="OrthoDB" id="5917722at2759"/>
<evidence type="ECO:0000313" key="10">
    <source>
        <dbReference type="Ensembl" id="ENSSAUP00010012085.1"/>
    </source>
</evidence>
<dbReference type="Proteomes" id="UP000472265">
    <property type="component" value="Chromosome 11"/>
</dbReference>
<organism evidence="10 11">
    <name type="scientific">Sparus aurata</name>
    <name type="common">Gilthead sea bream</name>
    <dbReference type="NCBI Taxonomy" id="8175"/>
    <lineage>
        <taxon>Eukaryota</taxon>
        <taxon>Metazoa</taxon>
        <taxon>Chordata</taxon>
        <taxon>Craniata</taxon>
        <taxon>Vertebrata</taxon>
        <taxon>Euteleostomi</taxon>
        <taxon>Actinopterygii</taxon>
        <taxon>Neopterygii</taxon>
        <taxon>Teleostei</taxon>
        <taxon>Neoteleostei</taxon>
        <taxon>Acanthomorphata</taxon>
        <taxon>Eupercaria</taxon>
        <taxon>Spariformes</taxon>
        <taxon>Sparidae</taxon>
        <taxon>Sparus</taxon>
    </lineage>
</organism>
<keyword evidence="7" id="KW-0325">Glycoprotein</keyword>
<accession>A0A671UDQ8</accession>
<evidence type="ECO:0000256" key="5">
    <source>
        <dbReference type="ARBA" id="ARBA00022989"/>
    </source>
</evidence>
<reference evidence="10" key="2">
    <citation type="submission" date="2025-08" db="UniProtKB">
        <authorList>
            <consortium name="Ensembl"/>
        </authorList>
    </citation>
    <scope>IDENTIFICATION</scope>
</reference>
<feature type="transmembrane region" description="Helical" evidence="9">
    <location>
        <begin position="21"/>
        <end position="39"/>
    </location>
</feature>
<dbReference type="AlphaFoldDB" id="A0A671UDQ8"/>
<dbReference type="CTD" id="55009"/>
<evidence type="ECO:0000256" key="3">
    <source>
        <dbReference type="ARBA" id="ARBA00022692"/>
    </source>
</evidence>
<feature type="compositionally biased region" description="Polar residues" evidence="8">
    <location>
        <begin position="76"/>
        <end position="87"/>
    </location>
</feature>
<reference evidence="10" key="3">
    <citation type="submission" date="2025-09" db="UniProtKB">
        <authorList>
            <consortium name="Ensembl"/>
        </authorList>
    </citation>
    <scope>IDENTIFICATION</scope>
</reference>
<dbReference type="InParanoid" id="A0A671UDQ8"/>
<keyword evidence="4" id="KW-0732">Signal</keyword>
<dbReference type="GO" id="GO:0016020">
    <property type="term" value="C:membrane"/>
    <property type="evidence" value="ECO:0007669"/>
    <property type="project" value="UniProtKB-SubCell"/>
</dbReference>
<gene>
    <name evidence="10" type="primary">fam174c</name>
</gene>
<sequence length="167" mass="18647">MWTSGFGFTFCHQRRRVELKLRFLSFLTRLFFCGVKMTFHRILSVVLVPTCWLFVSMADQVTNPAAGSTAVPRPAVTNSSGVNSTHTGGKGPGGLLDGSMIQRALYVLIGVTMIGVLYFLIRAVRLKRPSQKKKKYGLLSNYDDSVEMDGAESDEDDTLYEARSLRR</sequence>
<evidence type="ECO:0000256" key="7">
    <source>
        <dbReference type="ARBA" id="ARBA00023180"/>
    </source>
</evidence>
<keyword evidence="6 9" id="KW-0472">Membrane</keyword>
<dbReference type="PANTHER" id="PTHR28607">
    <property type="entry name" value="EXPRESSED PROTEIN"/>
    <property type="match status" value="1"/>
</dbReference>
<comment type="subcellular location">
    <subcellularLocation>
        <location evidence="1">Membrane</location>
        <topology evidence="1">Single-pass type I membrane protein</topology>
    </subcellularLocation>
</comment>
<name>A0A671UDQ8_SPAAU</name>
<dbReference type="FunCoup" id="A0A671UDQ8">
    <property type="interactions" value="169"/>
</dbReference>
<evidence type="ECO:0000256" key="9">
    <source>
        <dbReference type="SAM" id="Phobius"/>
    </source>
</evidence>
<evidence type="ECO:0000256" key="1">
    <source>
        <dbReference type="ARBA" id="ARBA00004479"/>
    </source>
</evidence>
<dbReference type="Pfam" id="PF06679">
    <property type="entry name" value="DUF1180"/>
    <property type="match status" value="1"/>
</dbReference>
<evidence type="ECO:0000313" key="11">
    <source>
        <dbReference type="Proteomes" id="UP000472265"/>
    </source>
</evidence>
<feature type="region of interest" description="Disordered" evidence="8">
    <location>
        <begin position="146"/>
        <end position="167"/>
    </location>
</feature>
<dbReference type="OMA" id="TTMLFNI"/>
<comment type="similarity">
    <text evidence="2">Belongs to the FAM174 family.</text>
</comment>
<dbReference type="GeneID" id="115591904"/>
<reference evidence="10" key="1">
    <citation type="submission" date="2021-04" db="EMBL/GenBank/DDBJ databases">
        <authorList>
            <consortium name="Wellcome Sanger Institute Data Sharing"/>
        </authorList>
    </citation>
    <scope>NUCLEOTIDE SEQUENCE [LARGE SCALE GENOMIC DNA]</scope>
</reference>
<dbReference type="GeneTree" id="ENSGT00530000064649"/>
<feature type="compositionally biased region" description="Acidic residues" evidence="8">
    <location>
        <begin position="146"/>
        <end position="159"/>
    </location>
</feature>
<keyword evidence="11" id="KW-1185">Reference proteome</keyword>